<dbReference type="InterPro" id="IPR002937">
    <property type="entry name" value="Amino_oxidase"/>
</dbReference>
<feature type="region of interest" description="Disordered" evidence="7">
    <location>
        <begin position="1"/>
        <end position="20"/>
    </location>
</feature>
<dbReference type="RefSeq" id="WP_177099464.1">
    <property type="nucleotide sequence ID" value="NZ_JACAQA010000004.1"/>
</dbReference>
<dbReference type="Gene3D" id="1.10.405.40">
    <property type="match status" value="1"/>
</dbReference>
<sequence length="659" mass="74190">MPIGLAQQQPSFPTPTVEPQRAWRARFPNPPDLCFDYRRLVEQPGGVARATDRAHRICIIGAGVTGLSAAHELLRCGFTDITLLEQSRRIGGRHLTVIDKSQPATTGSTPFEMGAMRLPYFNREGEAPLQGRSVLAHYTEQFNLRLSDFANPGSAQVRSTGIFLREGLLEAQETPRMLIWDNRDGQTPPPGKLLKQVHEKWRLFAERMTRQVEAHYASDGWEDLWAAIVQRYESLSFRNLVTLPAISHWHADDPGNFGGVGMSAEESAIFYAIGIGDGSWGAFYDACSLYPIRTAIFGFSHRLQLMHGRVDEHGNPLPSPHLQAGTLLDCNGLAFDAPRYLGVAALDECLLFMPVEGRGLSFYEHCRQRGAGFATQAQVNGLSKLPNQQIRVDYAWQWDDPQRRELRSEVFDSVILTLPSWLIETTVELKGFDERMLPFHIRSAYKTAHWETSCKVFAPLKKSFFTEPHGIPQALVTDSLIHDMYTYSYNDTYPYDCILLSYTWEDDATKLALFSDQELVEKCVGELDRILLHASNINQRISPYIDTQRAAVHRWMSDRNALGAAKLYRPGTYYEAIDLMNYNRHYSARSGLYLCGESFSVDAGWTEPCLRGALDATIHLCQRTGAIFNGGFSLKHYPEYSGRPPANNPPTAFSIPRAV</sequence>
<evidence type="ECO:0000256" key="3">
    <source>
        <dbReference type="ARBA" id="ARBA00012535"/>
    </source>
</evidence>
<dbReference type="Pfam" id="PF01593">
    <property type="entry name" value="Amino_oxidase"/>
    <property type="match status" value="2"/>
</dbReference>
<organism evidence="9 10">
    <name type="scientific">Pseudomonas gingeri</name>
    <dbReference type="NCBI Taxonomy" id="117681"/>
    <lineage>
        <taxon>Bacteria</taxon>
        <taxon>Pseudomonadati</taxon>
        <taxon>Pseudomonadota</taxon>
        <taxon>Gammaproteobacteria</taxon>
        <taxon>Pseudomonadales</taxon>
        <taxon>Pseudomonadaceae</taxon>
        <taxon>Pseudomonas</taxon>
    </lineage>
</organism>
<dbReference type="GO" id="GO:0050361">
    <property type="term" value="F:tryptophan 2-monooxygenase activity"/>
    <property type="evidence" value="ECO:0007669"/>
    <property type="project" value="UniProtKB-EC"/>
</dbReference>
<dbReference type="GO" id="GO:0009851">
    <property type="term" value="P:auxin biosynthetic process"/>
    <property type="evidence" value="ECO:0007669"/>
    <property type="project" value="UniProtKB-KW"/>
</dbReference>
<dbReference type="Proteomes" id="UP000522864">
    <property type="component" value="Unassembled WGS sequence"/>
</dbReference>
<dbReference type="InterPro" id="IPR050281">
    <property type="entry name" value="Flavin_monoamine_oxidase"/>
</dbReference>
<evidence type="ECO:0000313" key="9">
    <source>
        <dbReference type="EMBL" id="NWB84592.1"/>
    </source>
</evidence>
<dbReference type="EMBL" id="JACAQA010000004">
    <property type="protein sequence ID" value="NWB84592.1"/>
    <property type="molecule type" value="Genomic_DNA"/>
</dbReference>
<evidence type="ECO:0000313" key="10">
    <source>
        <dbReference type="Proteomes" id="UP000522864"/>
    </source>
</evidence>
<gene>
    <name evidence="9" type="ORF">HX830_06835</name>
</gene>
<proteinExistence type="inferred from homology"/>
<evidence type="ECO:0000256" key="7">
    <source>
        <dbReference type="SAM" id="MobiDB-lite"/>
    </source>
</evidence>
<reference evidence="9 10" key="1">
    <citation type="submission" date="2020-04" db="EMBL/GenBank/DDBJ databases">
        <title>Molecular characterization of pseudomonads from Agaricus bisporus reveal novel blotch 2 pathogens in Western Europe.</title>
        <authorList>
            <person name="Taparia T."/>
            <person name="Krijger M."/>
            <person name="Haynes E."/>
            <person name="Elpinstone J.G."/>
            <person name="Noble R."/>
            <person name="Van Der Wolf J."/>
        </authorList>
    </citation>
    <scope>NUCLEOTIDE SEQUENCE [LARGE SCALE GENOMIC DNA]</scope>
    <source>
        <strain evidence="9 10">G9001</strain>
    </source>
</reference>
<comment type="pathway">
    <text evidence="1">Plant hormone metabolism; auxin biosynthesis.</text>
</comment>
<comment type="similarity">
    <text evidence="2">Belongs to the tryptophan 2-monooxygenase family.</text>
</comment>
<comment type="caution">
    <text evidence="9">The sequence shown here is derived from an EMBL/GenBank/DDBJ whole genome shotgun (WGS) entry which is preliminary data.</text>
</comment>
<comment type="catalytic activity">
    <reaction evidence="6">
        <text>L-tryptophan + O2 = indole-3-acetamide + CO2 + H2O</text>
        <dbReference type="Rhea" id="RHEA:16165"/>
        <dbReference type="ChEBI" id="CHEBI:15377"/>
        <dbReference type="ChEBI" id="CHEBI:15379"/>
        <dbReference type="ChEBI" id="CHEBI:16031"/>
        <dbReference type="ChEBI" id="CHEBI:16526"/>
        <dbReference type="ChEBI" id="CHEBI:57912"/>
        <dbReference type="EC" id="1.13.12.3"/>
    </reaction>
</comment>
<evidence type="ECO:0000256" key="1">
    <source>
        <dbReference type="ARBA" id="ARBA00004814"/>
    </source>
</evidence>
<evidence type="ECO:0000256" key="2">
    <source>
        <dbReference type="ARBA" id="ARBA00005833"/>
    </source>
</evidence>
<feature type="domain" description="Amine oxidase" evidence="8">
    <location>
        <begin position="65"/>
        <end position="154"/>
    </location>
</feature>
<evidence type="ECO:0000256" key="6">
    <source>
        <dbReference type="ARBA" id="ARBA00047321"/>
    </source>
</evidence>
<dbReference type="AlphaFoldDB" id="A0A7Y7WNS9"/>
<evidence type="ECO:0000256" key="4">
    <source>
        <dbReference type="ARBA" id="ARBA00017871"/>
    </source>
</evidence>
<protein>
    <recommendedName>
        <fullName evidence="4">Tryptophan 2-monooxygenase</fullName>
        <ecNumber evidence="3">1.13.12.3</ecNumber>
    </recommendedName>
</protein>
<keyword evidence="5" id="KW-0073">Auxin biosynthesis</keyword>
<dbReference type="Gene3D" id="3.50.50.60">
    <property type="entry name" value="FAD/NAD(P)-binding domain"/>
    <property type="match status" value="1"/>
</dbReference>
<dbReference type="InterPro" id="IPR036188">
    <property type="entry name" value="FAD/NAD-bd_sf"/>
</dbReference>
<dbReference type="SUPFAM" id="SSF51905">
    <property type="entry name" value="FAD/NAD(P)-binding domain"/>
    <property type="match status" value="1"/>
</dbReference>
<evidence type="ECO:0000259" key="8">
    <source>
        <dbReference type="Pfam" id="PF01593"/>
    </source>
</evidence>
<dbReference type="PANTHER" id="PTHR10742:SF410">
    <property type="entry name" value="LYSINE-SPECIFIC HISTONE DEMETHYLASE 2"/>
    <property type="match status" value="1"/>
</dbReference>
<dbReference type="EC" id="1.13.12.3" evidence="3"/>
<evidence type="ECO:0000256" key="5">
    <source>
        <dbReference type="ARBA" id="ARBA00023070"/>
    </source>
</evidence>
<feature type="compositionally biased region" description="Polar residues" evidence="7">
    <location>
        <begin position="1"/>
        <end position="11"/>
    </location>
</feature>
<name>A0A7Y7WNS9_9PSED</name>
<dbReference type="Gene3D" id="3.90.660.10">
    <property type="match status" value="1"/>
</dbReference>
<feature type="domain" description="Amine oxidase" evidence="8">
    <location>
        <begin position="368"/>
        <end position="609"/>
    </location>
</feature>
<dbReference type="SUPFAM" id="SSF54373">
    <property type="entry name" value="FAD-linked reductases, C-terminal domain"/>
    <property type="match status" value="1"/>
</dbReference>
<dbReference type="PANTHER" id="PTHR10742">
    <property type="entry name" value="FLAVIN MONOAMINE OXIDASE"/>
    <property type="match status" value="1"/>
</dbReference>
<accession>A0A7Y7WNS9</accession>